<gene>
    <name evidence="13" type="ORF">PCAL00307_LOCUS12722</name>
    <name evidence="14" type="ORF">PECAL_2P21950</name>
</gene>
<evidence type="ECO:0000313" key="14">
    <source>
        <dbReference type="EMBL" id="CAH0369087.1"/>
    </source>
</evidence>
<comment type="subcellular location">
    <subcellularLocation>
        <location evidence="1">Membrane</location>
    </subcellularLocation>
</comment>
<dbReference type="EMBL" id="HBIW01014770">
    <property type="protein sequence ID" value="CAE0697286.1"/>
    <property type="molecule type" value="Transcribed_RNA"/>
</dbReference>
<dbReference type="PANTHER" id="PTHR10519:SF68">
    <property type="entry name" value="METABOTROPIC GLUTAMATE RECEPTOR-LIKE PROTEIN Q"/>
    <property type="match status" value="1"/>
</dbReference>
<feature type="signal peptide" evidence="11">
    <location>
        <begin position="1"/>
        <end position="18"/>
    </location>
</feature>
<evidence type="ECO:0000256" key="5">
    <source>
        <dbReference type="ARBA" id="ARBA00023136"/>
    </source>
</evidence>
<dbReference type="Gene3D" id="3.40.50.2300">
    <property type="match status" value="4"/>
</dbReference>
<reference evidence="14" key="2">
    <citation type="submission" date="2021-11" db="EMBL/GenBank/DDBJ databases">
        <authorList>
            <consortium name="Genoscope - CEA"/>
            <person name="William W."/>
        </authorList>
    </citation>
    <scope>NUCLEOTIDE SEQUENCE</scope>
</reference>
<evidence type="ECO:0000313" key="15">
    <source>
        <dbReference type="Proteomes" id="UP000789595"/>
    </source>
</evidence>
<keyword evidence="4" id="KW-0297">G-protein coupled receptor</keyword>
<evidence type="ECO:0000256" key="11">
    <source>
        <dbReference type="SAM" id="SignalP"/>
    </source>
</evidence>
<feature type="domain" description="Receptor ligand binding region" evidence="12">
    <location>
        <begin position="299"/>
        <end position="438"/>
    </location>
</feature>
<feature type="region of interest" description="Disordered" evidence="9">
    <location>
        <begin position="373"/>
        <end position="394"/>
    </location>
</feature>
<dbReference type="InterPro" id="IPR002455">
    <property type="entry name" value="GPCR3_GABA-B"/>
</dbReference>
<accession>A0A7S3ZXX8</accession>
<dbReference type="SUPFAM" id="SSF53822">
    <property type="entry name" value="Periplasmic binding protein-like I"/>
    <property type="match status" value="2"/>
</dbReference>
<protein>
    <recommendedName>
        <fullName evidence="12">Receptor ligand binding region domain-containing protein</fullName>
    </recommendedName>
</protein>
<evidence type="ECO:0000256" key="1">
    <source>
        <dbReference type="ARBA" id="ARBA00004370"/>
    </source>
</evidence>
<evidence type="ECO:0000256" key="4">
    <source>
        <dbReference type="ARBA" id="ARBA00023040"/>
    </source>
</evidence>
<keyword evidence="11" id="KW-0732">Signal</keyword>
<keyword evidence="15" id="KW-1185">Reference proteome</keyword>
<keyword evidence="3 10" id="KW-1133">Transmembrane helix</keyword>
<dbReference type="Proteomes" id="UP000789595">
    <property type="component" value="Unassembled WGS sequence"/>
</dbReference>
<evidence type="ECO:0000256" key="9">
    <source>
        <dbReference type="SAM" id="MobiDB-lite"/>
    </source>
</evidence>
<proteinExistence type="predicted"/>
<evidence type="ECO:0000256" key="6">
    <source>
        <dbReference type="ARBA" id="ARBA00023170"/>
    </source>
</evidence>
<keyword evidence="7" id="KW-0325">Glycoprotein</keyword>
<feature type="compositionally biased region" description="Polar residues" evidence="9">
    <location>
        <begin position="384"/>
        <end position="394"/>
    </location>
</feature>
<dbReference type="GO" id="GO:0004965">
    <property type="term" value="F:G protein-coupled GABA receptor activity"/>
    <property type="evidence" value="ECO:0007669"/>
    <property type="project" value="InterPro"/>
</dbReference>
<evidence type="ECO:0000259" key="12">
    <source>
        <dbReference type="Pfam" id="PF01094"/>
    </source>
</evidence>
<keyword evidence="2 10" id="KW-0812">Transmembrane</keyword>
<evidence type="ECO:0000256" key="10">
    <source>
        <dbReference type="SAM" id="Phobius"/>
    </source>
</evidence>
<keyword evidence="5 10" id="KW-0472">Membrane</keyword>
<evidence type="ECO:0000256" key="7">
    <source>
        <dbReference type="ARBA" id="ARBA00023180"/>
    </source>
</evidence>
<dbReference type="AlphaFoldDB" id="A0A7S3ZXX8"/>
<organism evidence="13">
    <name type="scientific">Pelagomonas calceolata</name>
    <dbReference type="NCBI Taxonomy" id="35677"/>
    <lineage>
        <taxon>Eukaryota</taxon>
        <taxon>Sar</taxon>
        <taxon>Stramenopiles</taxon>
        <taxon>Ochrophyta</taxon>
        <taxon>Pelagophyceae</taxon>
        <taxon>Pelagomonadales</taxon>
        <taxon>Pelagomonadaceae</taxon>
        <taxon>Pelagomonas</taxon>
    </lineage>
</organism>
<reference evidence="13" key="1">
    <citation type="submission" date="2021-01" db="EMBL/GenBank/DDBJ databases">
        <authorList>
            <person name="Corre E."/>
            <person name="Pelletier E."/>
            <person name="Niang G."/>
            <person name="Scheremetjew M."/>
            <person name="Finn R."/>
            <person name="Kale V."/>
            <person name="Holt S."/>
            <person name="Cochrane G."/>
            <person name="Meng A."/>
            <person name="Brown T."/>
            <person name="Cohen L."/>
        </authorList>
    </citation>
    <scope>NUCLEOTIDE SEQUENCE</scope>
    <source>
        <strain evidence="13">CCMP1756</strain>
    </source>
</reference>
<evidence type="ECO:0000256" key="8">
    <source>
        <dbReference type="ARBA" id="ARBA00023224"/>
    </source>
</evidence>
<feature type="domain" description="Receptor ligand binding region" evidence="12">
    <location>
        <begin position="519"/>
        <end position="709"/>
    </location>
</feature>
<dbReference type="GO" id="GO:0007214">
    <property type="term" value="P:gamma-aminobutyric acid signaling pathway"/>
    <property type="evidence" value="ECO:0007669"/>
    <property type="project" value="TreeGrafter"/>
</dbReference>
<dbReference type="PANTHER" id="PTHR10519">
    <property type="entry name" value="GABA-B RECEPTOR"/>
    <property type="match status" value="1"/>
</dbReference>
<dbReference type="EMBL" id="CAKKNE010000002">
    <property type="protein sequence ID" value="CAH0369087.1"/>
    <property type="molecule type" value="Genomic_DNA"/>
</dbReference>
<dbReference type="InterPro" id="IPR001828">
    <property type="entry name" value="ANF_lig-bd_rcpt"/>
</dbReference>
<evidence type="ECO:0000256" key="2">
    <source>
        <dbReference type="ARBA" id="ARBA00022692"/>
    </source>
</evidence>
<feature type="transmembrane region" description="Helical" evidence="10">
    <location>
        <begin position="777"/>
        <end position="797"/>
    </location>
</feature>
<sequence>MRSPLPLLLAAAAAGAATVEVRFTADFTDAVTSTSSTSCRGGAYRAHALNVASSADALLRIEGGGVAKACGTDARCAQVFAAMGYDAWALNAADVASGSLQTFVNAAGSKPVASNYDEVYTTTFADLGGAVLLALSATSTATYRKGLEVGWADALAAGASLDDIVVLCVSGISQPDIDAFGASSAADAVRKIAEENTEVDIVIATGISSDLPSAEERTNHLNQRVLIVSADADTSVAKFTFDMSDVSPASAAAVASGTCSSSYQDTFVKGIIDGDVDTVQVAMLCEDSVAGREECDAGRAAIDAINDKNDGYFDDLLPLTKLQPSIVEFQSCGDNGARTAWQSLPVTPVASIGPGATSCVKSVTSTTNRDFLGQPDDHQPVVLSESSTATPVSDRSQYPNLVRLSSSERIVNVALSAVTNYYGWDRIAVVYEVSDSWARDAARIFSENVNSVVGDRCTSTYCPTEDEAGHDGPKTGIRFDKTTHWSGWHKYCAGESSRTCSSDADCVGADTCDDTLRPEAADEILRELEANDAKIIYVAMHPRDQKVLFECIKETGMMHGAGHAILSGWLSEGIFLNDDGTTNAAAVEGARGVIIAMEKAVTTGSVAQDFIAHRTPRLDESVCTGDQIAGMYCDVDGDGGTIGGYGPFVVDTVYTLAKGLDSLTSITRQDPDSVYAAIAGLGSFESFSGDVTLDGNNERLGSMTIVNLQLVTSNQTSRRLGVPLSATSADFVPVGTIVDGVFSPIAGVDVIFPGGTTDVPCDPCPEDKHKSKVDTGLAVGLGCGFGALILLMAGVWYHHSKKLNKDLAKVRADLQDFKDSVVGVKVAVRDYVPKAVSTGDAGTAAANAVQGATWY</sequence>
<feature type="chain" id="PRO_5036212280" description="Receptor ligand binding region domain-containing protein" evidence="11">
    <location>
        <begin position="19"/>
        <end position="855"/>
    </location>
</feature>
<keyword evidence="6" id="KW-0675">Receptor</keyword>
<evidence type="ECO:0000256" key="3">
    <source>
        <dbReference type="ARBA" id="ARBA00022989"/>
    </source>
</evidence>
<keyword evidence="8" id="KW-0807">Transducer</keyword>
<evidence type="ECO:0000313" key="13">
    <source>
        <dbReference type="EMBL" id="CAE0697286.1"/>
    </source>
</evidence>
<name>A0A7S3ZXX8_9STRA</name>
<dbReference type="OrthoDB" id="10687983at2759"/>
<dbReference type="Pfam" id="PF01094">
    <property type="entry name" value="ANF_receptor"/>
    <property type="match status" value="2"/>
</dbReference>
<dbReference type="InterPro" id="IPR028082">
    <property type="entry name" value="Peripla_BP_I"/>
</dbReference>
<dbReference type="GO" id="GO:0038039">
    <property type="term" value="C:G protein-coupled receptor heterodimeric complex"/>
    <property type="evidence" value="ECO:0007669"/>
    <property type="project" value="TreeGrafter"/>
</dbReference>